<dbReference type="GO" id="GO:0005524">
    <property type="term" value="F:ATP binding"/>
    <property type="evidence" value="ECO:0007669"/>
    <property type="project" value="UniProtKB-KW"/>
</dbReference>
<evidence type="ECO:0000256" key="1">
    <source>
        <dbReference type="ARBA" id="ARBA00000085"/>
    </source>
</evidence>
<dbReference type="NCBIfam" id="TIGR00229">
    <property type="entry name" value="sensory_box"/>
    <property type="match status" value="2"/>
</dbReference>
<proteinExistence type="predicted"/>
<dbReference type="SUPFAM" id="SSF55874">
    <property type="entry name" value="ATPase domain of HSP90 chaperone/DNA topoisomerase II/histidine kinase"/>
    <property type="match status" value="1"/>
</dbReference>
<evidence type="ECO:0000256" key="9">
    <source>
        <dbReference type="SAM" id="Coils"/>
    </source>
</evidence>
<dbReference type="InterPro" id="IPR003594">
    <property type="entry name" value="HATPase_dom"/>
</dbReference>
<evidence type="ECO:0000313" key="13">
    <source>
        <dbReference type="Proteomes" id="UP000022141"/>
    </source>
</evidence>
<dbReference type="GO" id="GO:0006355">
    <property type="term" value="P:regulation of DNA-templated transcription"/>
    <property type="evidence" value="ECO:0007669"/>
    <property type="project" value="InterPro"/>
</dbReference>
<dbReference type="EMBL" id="JEMY01000076">
    <property type="protein sequence ID" value="EXI84076.1"/>
    <property type="molecule type" value="Genomic_DNA"/>
</dbReference>
<dbReference type="Gene3D" id="3.30.565.10">
    <property type="entry name" value="Histidine kinase-like ATPase, C-terminal domain"/>
    <property type="match status" value="1"/>
</dbReference>
<dbReference type="InterPro" id="IPR013656">
    <property type="entry name" value="PAS_4"/>
</dbReference>
<evidence type="ECO:0000256" key="3">
    <source>
        <dbReference type="ARBA" id="ARBA00022553"/>
    </source>
</evidence>
<evidence type="ECO:0000256" key="5">
    <source>
        <dbReference type="ARBA" id="ARBA00022741"/>
    </source>
</evidence>
<dbReference type="PANTHER" id="PTHR43065">
    <property type="entry name" value="SENSOR HISTIDINE KINASE"/>
    <property type="match status" value="1"/>
</dbReference>
<evidence type="ECO:0000259" key="10">
    <source>
        <dbReference type="PROSITE" id="PS50109"/>
    </source>
</evidence>
<name>A0A011P931_ACCRE</name>
<dbReference type="PATRIC" id="fig|1454004.3.peg.4132"/>
<keyword evidence="7" id="KW-0067">ATP-binding</keyword>
<dbReference type="Gene3D" id="3.30.450.20">
    <property type="entry name" value="PAS domain"/>
    <property type="match status" value="2"/>
</dbReference>
<dbReference type="SMART" id="SM00086">
    <property type="entry name" value="PAC"/>
    <property type="match status" value="2"/>
</dbReference>
<dbReference type="InterPro" id="IPR000014">
    <property type="entry name" value="PAS"/>
</dbReference>
<comment type="caution">
    <text evidence="12">The sequence shown here is derived from an EMBL/GenBank/DDBJ whole genome shotgun (WGS) entry which is preliminary data.</text>
</comment>
<accession>A0A011P931</accession>
<dbReference type="Proteomes" id="UP000022141">
    <property type="component" value="Unassembled WGS sequence"/>
</dbReference>
<dbReference type="InterPro" id="IPR036097">
    <property type="entry name" value="HisK_dim/P_sf"/>
</dbReference>
<evidence type="ECO:0000259" key="11">
    <source>
        <dbReference type="PROSITE" id="PS50113"/>
    </source>
</evidence>
<dbReference type="GO" id="GO:0000155">
    <property type="term" value="F:phosphorelay sensor kinase activity"/>
    <property type="evidence" value="ECO:0007669"/>
    <property type="project" value="InterPro"/>
</dbReference>
<dbReference type="InterPro" id="IPR036890">
    <property type="entry name" value="HATPase_C_sf"/>
</dbReference>
<dbReference type="SMART" id="SM00091">
    <property type="entry name" value="PAS"/>
    <property type="match status" value="2"/>
</dbReference>
<dbReference type="SUPFAM" id="SSF47384">
    <property type="entry name" value="Homodimeric domain of signal transducing histidine kinase"/>
    <property type="match status" value="1"/>
</dbReference>
<dbReference type="InterPro" id="IPR001610">
    <property type="entry name" value="PAC"/>
</dbReference>
<organism evidence="12 13">
    <name type="scientific">Accumulibacter regalis</name>
    <dbReference type="NCBI Taxonomy" id="522306"/>
    <lineage>
        <taxon>Bacteria</taxon>
        <taxon>Pseudomonadati</taxon>
        <taxon>Pseudomonadota</taxon>
        <taxon>Betaproteobacteria</taxon>
        <taxon>Candidatus Accumulibacter</taxon>
    </lineage>
</organism>
<sequence length="549" mass="61213">MNVSRQTHGADALREYRAIFDNAAVGIVFTRDRTIYRCNRRSVELLGYRPGELEGLPGRDMYPSQESYEEIGRQAGPLLAAGLAFESDWQYKRRDGQLVWFHVYGRAVDPQRTDQGTVWILEDVSEARRVHEAHRQALAEMQAIMDNASVAILFTRERKLARYNPRFAELFGYPGESAIGLPGRALYPSDEDYAEMGRLASPLLSQGRPFQHEQFLQRADGSRFWANMIAYLIDPEDPGKGTIWLVEDRSQFKRAEEALQENLLQLKESNRRLEDTQSQLLQAEKMASIGQLAAGVAHEINNPVGFVSSNMRTLATYTDGLLKLIDAYAAVTEKLQLPADAAATLQALRTAIDLDYLRDDLKDLLHESDDGLQRVRQIVQDLKDFSHIDSGEWTAVDLNACIKSTLNVVWNELKYKAKIDFVPGDLPEVRCNAPQVNQVIMNLLVNAAQAIESSGTISIRSGHDGAMAWFEIEDTGSGMSEQVRKRIFEPFFTTKAVGTGTGLGLSVSYGIVNKHGGRMEVFSTPGVGTRFRVSLPIAGRPDSEPATLA</sequence>
<dbReference type="Gene3D" id="1.10.287.130">
    <property type="match status" value="1"/>
</dbReference>
<dbReference type="InterPro" id="IPR003661">
    <property type="entry name" value="HisK_dim/P_dom"/>
</dbReference>
<dbReference type="InterPro" id="IPR004358">
    <property type="entry name" value="Sig_transdc_His_kin-like_C"/>
</dbReference>
<dbReference type="SUPFAM" id="SSF55785">
    <property type="entry name" value="PYP-like sensor domain (PAS domain)"/>
    <property type="match status" value="2"/>
</dbReference>
<dbReference type="PRINTS" id="PR00344">
    <property type="entry name" value="BCTRLSENSOR"/>
</dbReference>
<dbReference type="SMART" id="SM00387">
    <property type="entry name" value="HATPase_c"/>
    <property type="match status" value="1"/>
</dbReference>
<evidence type="ECO:0000256" key="8">
    <source>
        <dbReference type="ARBA" id="ARBA00023012"/>
    </source>
</evidence>
<feature type="domain" description="Histidine kinase" evidence="10">
    <location>
        <begin position="295"/>
        <end position="539"/>
    </location>
</feature>
<evidence type="ECO:0000256" key="4">
    <source>
        <dbReference type="ARBA" id="ARBA00022679"/>
    </source>
</evidence>
<keyword evidence="5" id="KW-0547">Nucleotide-binding</keyword>
<keyword evidence="13" id="KW-1185">Reference proteome</keyword>
<dbReference type="eggNOG" id="COG4191">
    <property type="taxonomic scope" value="Bacteria"/>
</dbReference>
<dbReference type="InterPro" id="IPR005467">
    <property type="entry name" value="His_kinase_dom"/>
</dbReference>
<dbReference type="InterPro" id="IPR013767">
    <property type="entry name" value="PAS_fold"/>
</dbReference>
<dbReference type="CDD" id="cd00130">
    <property type="entry name" value="PAS"/>
    <property type="match status" value="2"/>
</dbReference>
<dbReference type="EC" id="2.7.13.3" evidence="2"/>
<evidence type="ECO:0000256" key="6">
    <source>
        <dbReference type="ARBA" id="ARBA00022777"/>
    </source>
</evidence>
<dbReference type="PROSITE" id="PS50113">
    <property type="entry name" value="PAC"/>
    <property type="match status" value="2"/>
</dbReference>
<evidence type="ECO:0000313" key="12">
    <source>
        <dbReference type="EMBL" id="EXI84076.1"/>
    </source>
</evidence>
<feature type="coiled-coil region" evidence="9">
    <location>
        <begin position="249"/>
        <end position="286"/>
    </location>
</feature>
<keyword evidence="4 12" id="KW-0808">Transferase</keyword>
<gene>
    <name evidence="12" type="primary">zraS_11</name>
    <name evidence="12" type="ORF">AW11_04025</name>
</gene>
<dbReference type="Pfam" id="PF02518">
    <property type="entry name" value="HATPase_c"/>
    <property type="match status" value="1"/>
</dbReference>
<keyword evidence="9" id="KW-0175">Coiled coil</keyword>
<dbReference type="PROSITE" id="PS50109">
    <property type="entry name" value="HIS_KIN"/>
    <property type="match status" value="1"/>
</dbReference>
<feature type="domain" description="PAC" evidence="11">
    <location>
        <begin position="85"/>
        <end position="136"/>
    </location>
</feature>
<dbReference type="Pfam" id="PF00989">
    <property type="entry name" value="PAS"/>
    <property type="match status" value="1"/>
</dbReference>
<dbReference type="InterPro" id="IPR035965">
    <property type="entry name" value="PAS-like_dom_sf"/>
</dbReference>
<dbReference type="SMART" id="SM00388">
    <property type="entry name" value="HisKA"/>
    <property type="match status" value="1"/>
</dbReference>
<keyword evidence="6" id="KW-0418">Kinase</keyword>
<dbReference type="Pfam" id="PF08448">
    <property type="entry name" value="PAS_4"/>
    <property type="match status" value="1"/>
</dbReference>
<dbReference type="InterPro" id="IPR000700">
    <property type="entry name" value="PAS-assoc_C"/>
</dbReference>
<protein>
    <recommendedName>
        <fullName evidence="2">histidine kinase</fullName>
        <ecNumber evidence="2">2.7.13.3</ecNumber>
    </recommendedName>
</protein>
<dbReference type="CDD" id="cd00082">
    <property type="entry name" value="HisKA"/>
    <property type="match status" value="1"/>
</dbReference>
<feature type="domain" description="PAC" evidence="11">
    <location>
        <begin position="210"/>
        <end position="261"/>
    </location>
</feature>
<dbReference type="AlphaFoldDB" id="A0A011P931"/>
<keyword evidence="3" id="KW-0597">Phosphoprotein</keyword>
<reference evidence="12" key="1">
    <citation type="submission" date="2014-02" db="EMBL/GenBank/DDBJ databases">
        <title>Expanding our view of genomic diversity in Candidatus Accumulibacter clades.</title>
        <authorList>
            <person name="Skennerton C.T."/>
            <person name="Barr J.J."/>
            <person name="Slater F.R."/>
            <person name="Bond P.L."/>
            <person name="Tyson G.W."/>
        </authorList>
    </citation>
    <scope>NUCLEOTIDE SEQUENCE [LARGE SCALE GENOMIC DNA]</scope>
</reference>
<comment type="catalytic activity">
    <reaction evidence="1">
        <text>ATP + protein L-histidine = ADP + protein N-phospho-L-histidine.</text>
        <dbReference type="EC" id="2.7.13.3"/>
    </reaction>
</comment>
<keyword evidence="8" id="KW-0902">Two-component regulatory system</keyword>
<dbReference type="eggNOG" id="COG2202">
    <property type="taxonomic scope" value="Bacteria"/>
</dbReference>
<evidence type="ECO:0000256" key="7">
    <source>
        <dbReference type="ARBA" id="ARBA00022840"/>
    </source>
</evidence>
<dbReference type="STRING" id="1454004.AW11_04025"/>
<evidence type="ECO:0000256" key="2">
    <source>
        <dbReference type="ARBA" id="ARBA00012438"/>
    </source>
</evidence>
<dbReference type="PANTHER" id="PTHR43065:SF50">
    <property type="entry name" value="HISTIDINE KINASE"/>
    <property type="match status" value="1"/>
</dbReference>